<comment type="caution">
    <text evidence="16">The sequence shown here is derived from an EMBL/GenBank/DDBJ whole genome shotgun (WGS) entry which is preliminary data.</text>
</comment>
<evidence type="ECO:0000256" key="5">
    <source>
        <dbReference type="ARBA" id="ARBA00010617"/>
    </source>
</evidence>
<feature type="transmembrane region" description="Helical" evidence="15">
    <location>
        <begin position="588"/>
        <end position="608"/>
    </location>
</feature>
<dbReference type="FunFam" id="1.10.630.10:FF:000035">
    <property type="entry name" value="CYtochrome P450 family"/>
    <property type="match status" value="2"/>
</dbReference>
<dbReference type="InterPro" id="IPR036396">
    <property type="entry name" value="Cyt_P450_sf"/>
</dbReference>
<keyword evidence="13 15" id="KW-0472">Membrane</keyword>
<feature type="binding site" description="axial binding residue" evidence="14">
    <location>
        <position position="1607"/>
    </location>
    <ligand>
        <name>heme</name>
        <dbReference type="ChEBI" id="CHEBI:30413"/>
    </ligand>
    <ligandPart>
        <name>Fe</name>
        <dbReference type="ChEBI" id="CHEBI:18248"/>
    </ligandPart>
</feature>
<dbReference type="GO" id="GO:0004497">
    <property type="term" value="F:monooxygenase activity"/>
    <property type="evidence" value="ECO:0007669"/>
    <property type="project" value="UniProtKB-KW"/>
</dbReference>
<feature type="transmembrane region" description="Helical" evidence="15">
    <location>
        <begin position="20"/>
        <end position="39"/>
    </location>
</feature>
<evidence type="ECO:0000256" key="10">
    <source>
        <dbReference type="ARBA" id="ARBA00023002"/>
    </source>
</evidence>
<dbReference type="GO" id="GO:0005789">
    <property type="term" value="C:endoplasmic reticulum membrane"/>
    <property type="evidence" value="ECO:0007669"/>
    <property type="project" value="UniProtKB-SubCell"/>
</dbReference>
<evidence type="ECO:0000256" key="11">
    <source>
        <dbReference type="ARBA" id="ARBA00023004"/>
    </source>
</evidence>
<dbReference type="InterPro" id="IPR017972">
    <property type="entry name" value="Cyt_P450_CS"/>
</dbReference>
<dbReference type="InterPro" id="IPR050196">
    <property type="entry name" value="Cytochrome_P450_Monoox"/>
</dbReference>
<feature type="transmembrane region" description="Helical" evidence="15">
    <location>
        <begin position="1100"/>
        <end position="1118"/>
    </location>
</feature>
<evidence type="ECO:0000256" key="3">
    <source>
        <dbReference type="ARBA" id="ARBA00004174"/>
    </source>
</evidence>
<evidence type="ECO:0000256" key="6">
    <source>
        <dbReference type="ARBA" id="ARBA00022617"/>
    </source>
</evidence>
<dbReference type="CDD" id="cd20628">
    <property type="entry name" value="CYP4"/>
    <property type="match status" value="3"/>
</dbReference>
<evidence type="ECO:0000256" key="9">
    <source>
        <dbReference type="ARBA" id="ARBA00022848"/>
    </source>
</evidence>
<comment type="similarity">
    <text evidence="5">Belongs to the cytochrome P450 family.</text>
</comment>
<dbReference type="PROSITE" id="PS00086">
    <property type="entry name" value="CYTOCHROME_P450"/>
    <property type="match status" value="2"/>
</dbReference>
<evidence type="ECO:0000256" key="2">
    <source>
        <dbReference type="ARBA" id="ARBA00003690"/>
    </source>
</evidence>
<dbReference type="InterPro" id="IPR002403">
    <property type="entry name" value="Cyt_P450_E_grp-IV"/>
</dbReference>
<evidence type="ECO:0000256" key="8">
    <source>
        <dbReference type="ARBA" id="ARBA00022824"/>
    </source>
</evidence>
<comment type="cofactor">
    <cofactor evidence="1 14">
        <name>heme</name>
        <dbReference type="ChEBI" id="CHEBI:30413"/>
    </cofactor>
</comment>
<comment type="function">
    <text evidence="2">May be involved in the metabolism of insect hormones and in the breakdown of synthetic insecticides.</text>
</comment>
<evidence type="ECO:0000256" key="1">
    <source>
        <dbReference type="ARBA" id="ARBA00001971"/>
    </source>
</evidence>
<dbReference type="EMBL" id="JAUDFV010000157">
    <property type="protein sequence ID" value="KAL2713683.1"/>
    <property type="molecule type" value="Genomic_DNA"/>
</dbReference>
<evidence type="ECO:0000256" key="4">
    <source>
        <dbReference type="ARBA" id="ARBA00004406"/>
    </source>
</evidence>
<evidence type="ECO:0000313" key="16">
    <source>
        <dbReference type="EMBL" id="KAL2713683.1"/>
    </source>
</evidence>
<evidence type="ECO:0000313" key="17">
    <source>
        <dbReference type="Proteomes" id="UP001607302"/>
    </source>
</evidence>
<keyword evidence="8" id="KW-0256">Endoplasmic reticulum</keyword>
<evidence type="ECO:0000256" key="12">
    <source>
        <dbReference type="ARBA" id="ARBA00023033"/>
    </source>
</evidence>
<dbReference type="Pfam" id="PF00067">
    <property type="entry name" value="p450"/>
    <property type="match status" value="5"/>
</dbReference>
<evidence type="ECO:0000256" key="13">
    <source>
        <dbReference type="ARBA" id="ARBA00023136"/>
    </source>
</evidence>
<name>A0ABD1ZZ87_VESSQ</name>
<dbReference type="Proteomes" id="UP001607302">
    <property type="component" value="Unassembled WGS sequence"/>
</dbReference>
<keyword evidence="11 14" id="KW-0408">Iron</keyword>
<organism evidence="16 17">
    <name type="scientific">Vespula squamosa</name>
    <name type="common">Southern yellow jacket</name>
    <name type="synonym">Wasp</name>
    <dbReference type="NCBI Taxonomy" id="30214"/>
    <lineage>
        <taxon>Eukaryota</taxon>
        <taxon>Metazoa</taxon>
        <taxon>Ecdysozoa</taxon>
        <taxon>Arthropoda</taxon>
        <taxon>Hexapoda</taxon>
        <taxon>Insecta</taxon>
        <taxon>Pterygota</taxon>
        <taxon>Neoptera</taxon>
        <taxon>Endopterygota</taxon>
        <taxon>Hymenoptera</taxon>
        <taxon>Apocrita</taxon>
        <taxon>Aculeata</taxon>
        <taxon>Vespoidea</taxon>
        <taxon>Vespidae</taxon>
        <taxon>Vespinae</taxon>
        <taxon>Vespula</taxon>
    </lineage>
</organism>
<keyword evidence="10" id="KW-0560">Oxidoreductase</keyword>
<feature type="transmembrane region" description="Helical" evidence="15">
    <location>
        <begin position="1144"/>
        <end position="1164"/>
    </location>
</feature>
<dbReference type="PRINTS" id="PR00465">
    <property type="entry name" value="EP450IV"/>
</dbReference>
<keyword evidence="17" id="KW-1185">Reference proteome</keyword>
<protein>
    <submittedName>
        <fullName evidence="16">Cytochrome P450 4C1-like</fullName>
    </submittedName>
</protein>
<dbReference type="PANTHER" id="PTHR24291">
    <property type="entry name" value="CYTOCHROME P450 FAMILY 4"/>
    <property type="match status" value="1"/>
</dbReference>
<proteinExistence type="inferred from homology"/>
<reference evidence="16 17" key="1">
    <citation type="journal article" date="2024" name="Ann. Entomol. Soc. Am.">
        <title>Genomic analyses of the southern and eastern yellowjacket wasps (Hymenoptera: Vespidae) reveal evolutionary signatures of social life.</title>
        <authorList>
            <person name="Catto M.A."/>
            <person name="Caine P.B."/>
            <person name="Orr S.E."/>
            <person name="Hunt B.G."/>
            <person name="Goodisman M.A.D."/>
        </authorList>
    </citation>
    <scope>NUCLEOTIDE SEQUENCE [LARGE SCALE GENOMIC DNA]</scope>
    <source>
        <strain evidence="16">233</strain>
        <tissue evidence="16">Head and thorax</tissue>
    </source>
</reference>
<keyword evidence="15" id="KW-0812">Transmembrane</keyword>
<keyword evidence="6 14" id="KW-0349">Heme</keyword>
<sequence>MIYLLTDVKLDLYCSIKDIMFFTILLSFFTLLFVLHYFVRYGRVGRISSRIPGPKAYPIIGNLYHFQLDNNQILHKFWEIDEKFYPIHRVWSFFFSLVTLTHPEDVETLLRSTQHIGKSISYVFLRPWLSSGLITSAGNNLNKYKLDAFDDIERLELHSTGEKWQQRRKLLTPTFHFNILKHFIATFNEEAQYLVTSLKEEGKGDPIIKDLQELMPEHTLNAICKTAMGTSLKETDEFDAKYRDAVRAFSQTVFYRQVFILLLKRRNKFNYPLNRTKSKRISITNKTLVSFRYNICIIATRSATKEIGENTSRFFQKVVSISKNIIAERKLFHEQTKGKYLKNIEEMNEDQIFSEETEENNNNPIFKKRLAMLDLLIAASLKDNQLDEEGIREEVDSFVFGVGHDTIAMALCFSLLLFAKHKDVQECIRNEVNAVMKNKDFKLSTLEIREFSYLERCLKESLRLYPSINAISRYLSQDLQLKNYLIPAGSNCRISIHSVHRNSKLWPNPDVFDPDRFLPENITRRNPYSYIPFSAGPRNCIGQKFAMLEFKLMVAYILHYFYLEPVDELDDVKTTGDIVLRSPKPLHIMFFTIILSFFTLLFVLHYFVRYGRVGRISSRIPGPKAYPIIGNLYHFQLDNNQILYKFWEIDEKFYPIHRVWSFFFSLVTITHPEDVEVLLKSTEHIEKNIPNKFFRPWLSTGIVTSAGEKWQQRRKILAPTLHYNILKHFIVTFNEETQYFITSLKEEGKGNPIVKDLQKFLPELTLNVICKTAMGVSLKGNSELEVKYRDAVHAFGQTASFIYSSIRNKSNHPLKLNLNKYASYIRITRPWYHSDAIFALSQRGRLQKELVKTLHGFSKKEIVWISEDVTINLERKLFYEKTKGKYIQNLEEMDEDQIFSEQIDEKNDNPIAKKKLATLDLLIAASMNDNQIDEEGIREEVDTLMLAGHDTTAMALCFALLLFAKHKDVQKRIRNEVNEVMEKKDFKLTTSDVREFSYLERCIKESLRLYPSVNFITRYLSQDLQLKNYLIPAGSNCRISIHSVHRNPKLWPNPDVFDPDRFLPENMKQHNPYTYIPFIAGPRNCIGKCCMKKLDQRQKFAMLEVVLMAAYILHHFYLEPIDELDNMKAVGDVILRSSNPLHTMIFTILLGFFILILFLLHYFVRYGRIGKISNNIPGLKAYPIIGNLHHVQVDNEQLLEKLWEINKEFYPIHRLWSFFFSLITLVHPEDVEALLRSTQHIEKRIPYDFLKPWLSTGLITGAGKKWQHRRKILTPTFHFNILKHFVVTFNEEAQYLVTSLKKEGKGGPIVKDLQELIPEHTLNAICETAMGIALRGMGEFAAKYREAVHTFGRSVVYRVTRPWYHFDTIFALSQRGRSQKELLKTLHGLSRKIIAERKLFHEQTKGKYLRNVEEMDENQIFSEKIDENNRSPIFKKRLAMLDLLIAASLEDNQLDDEGIREEVDTFMFAGHDTTAMALCFALLLFAKHKDVQERIRNEVNTIMQQNDGKLTITMIREFVYLERCIKESLRLYPSVHFIARYISQDLQLKNYLIPAGSICNINIFSLHRNPELWPNPNVFDPDRFLPENIKGHNPYSYVPFSAGPRNCIGQKFAMLEMKLMVAYILHHFYLEPVDELDNVKIIGDIILRSPKPLRI</sequence>
<dbReference type="InterPro" id="IPR001128">
    <property type="entry name" value="Cyt_P450"/>
</dbReference>
<comment type="subcellular location">
    <subcellularLocation>
        <location evidence="4">Endoplasmic reticulum membrane</location>
        <topology evidence="4">Peripheral membrane protein</topology>
    </subcellularLocation>
    <subcellularLocation>
        <location evidence="3">Microsome membrane</location>
        <topology evidence="3">Peripheral membrane protein</topology>
    </subcellularLocation>
</comment>
<dbReference type="SUPFAM" id="SSF48264">
    <property type="entry name" value="Cytochrome P450"/>
    <property type="match status" value="3"/>
</dbReference>
<dbReference type="Gene3D" id="1.10.630.10">
    <property type="entry name" value="Cytochrome P450"/>
    <property type="match status" value="3"/>
</dbReference>
<keyword evidence="15" id="KW-1133">Transmembrane helix</keyword>
<keyword evidence="12" id="KW-0503">Monooxygenase</keyword>
<dbReference type="PRINTS" id="PR00385">
    <property type="entry name" value="P450"/>
</dbReference>
<evidence type="ECO:0000256" key="14">
    <source>
        <dbReference type="PIRSR" id="PIRSR602403-1"/>
    </source>
</evidence>
<dbReference type="GO" id="GO:0046872">
    <property type="term" value="F:metal ion binding"/>
    <property type="evidence" value="ECO:0007669"/>
    <property type="project" value="UniProtKB-KW"/>
</dbReference>
<keyword evidence="7 14" id="KW-0479">Metal-binding</keyword>
<accession>A0ABD1ZZ87</accession>
<evidence type="ECO:0000256" key="7">
    <source>
        <dbReference type="ARBA" id="ARBA00022723"/>
    </source>
</evidence>
<gene>
    <name evidence="16" type="ORF">V1478_016240</name>
</gene>
<evidence type="ECO:0000256" key="15">
    <source>
        <dbReference type="SAM" id="Phobius"/>
    </source>
</evidence>
<keyword evidence="9" id="KW-0492">Microsome</keyword>
<dbReference type="PANTHER" id="PTHR24291:SF189">
    <property type="entry name" value="CYTOCHROME P450 4C3-RELATED"/>
    <property type="match status" value="1"/>
</dbReference>